<dbReference type="InterPro" id="IPR011989">
    <property type="entry name" value="ARM-like"/>
</dbReference>
<dbReference type="GO" id="GO:0000774">
    <property type="term" value="F:adenyl-nucleotide exchange factor activity"/>
    <property type="evidence" value="ECO:0007669"/>
    <property type="project" value="TreeGrafter"/>
</dbReference>
<dbReference type="InterPro" id="IPR050693">
    <property type="entry name" value="Hsp70_NEF-Inhibitors"/>
</dbReference>
<dbReference type="AlphaFoldDB" id="A0AAE0MBF8"/>
<dbReference type="InterPro" id="IPR013918">
    <property type="entry name" value="Nucleotide_exch_fac_Fes1"/>
</dbReference>
<dbReference type="EMBL" id="JAUEDM010000002">
    <property type="protein sequence ID" value="KAK3326297.1"/>
    <property type="molecule type" value="Genomic_DNA"/>
</dbReference>
<feature type="domain" description="Nucleotide exchange factor Fes1" evidence="9">
    <location>
        <begin position="5"/>
        <end position="111"/>
    </location>
</feature>
<reference evidence="10" key="2">
    <citation type="submission" date="2023-06" db="EMBL/GenBank/DDBJ databases">
        <authorList>
            <consortium name="Lawrence Berkeley National Laboratory"/>
            <person name="Haridas S."/>
            <person name="Hensen N."/>
            <person name="Bonometti L."/>
            <person name="Westerberg I."/>
            <person name="Brannstrom I.O."/>
            <person name="Guillou S."/>
            <person name="Cros-Aarteil S."/>
            <person name="Calhoun S."/>
            <person name="Kuo A."/>
            <person name="Mondo S."/>
            <person name="Pangilinan J."/>
            <person name="Riley R."/>
            <person name="Labutti K."/>
            <person name="Andreopoulos B."/>
            <person name="Lipzen A."/>
            <person name="Chen C."/>
            <person name="Yanf M."/>
            <person name="Daum C."/>
            <person name="Ng V."/>
            <person name="Clum A."/>
            <person name="Steindorff A."/>
            <person name="Ohm R."/>
            <person name="Martin F."/>
            <person name="Silar P."/>
            <person name="Natvig D."/>
            <person name="Lalanne C."/>
            <person name="Gautier V."/>
            <person name="Ament-Velasquez S.L."/>
            <person name="Kruys A."/>
            <person name="Hutchinson M.I."/>
            <person name="Powell A.J."/>
            <person name="Barry K."/>
            <person name="Miller A.N."/>
            <person name="Grigoriev I.V."/>
            <person name="Debuchy R."/>
            <person name="Gladieux P."/>
            <person name="Thoren M.H."/>
            <person name="Johannesson H."/>
        </authorList>
    </citation>
    <scope>NUCLEOTIDE SEQUENCE</scope>
    <source>
        <strain evidence="10">CBS 118394</strain>
    </source>
</reference>
<sequence>MDKNLNNLLKWSIENTAPSSTSYTVTARENPSTNENTTTTGAADVPGAAPRPIDPAVMNALFGGPSEAELMKAAIEVITSPTSDEVPLDSKLTAFDNLEQLIESLDNANNLEPLALWSPLLSMLDTEEHHDLRRMAAWCVGTAVQNNVRTQERLLAMGGLPRLVRVATREDEYESVRRKAVYALSSAVRNYQPAMDVVADELHKRSVHKEKKQVDATDMDAVDEVINGLRELVAAATKS</sequence>
<reference evidence="10" key="1">
    <citation type="journal article" date="2023" name="Mol. Phylogenet. Evol.">
        <title>Genome-scale phylogeny and comparative genomics of the fungal order Sordariales.</title>
        <authorList>
            <person name="Hensen N."/>
            <person name="Bonometti L."/>
            <person name="Westerberg I."/>
            <person name="Brannstrom I.O."/>
            <person name="Guillou S."/>
            <person name="Cros-Aarteil S."/>
            <person name="Calhoun S."/>
            <person name="Haridas S."/>
            <person name="Kuo A."/>
            <person name="Mondo S."/>
            <person name="Pangilinan J."/>
            <person name="Riley R."/>
            <person name="LaButti K."/>
            <person name="Andreopoulos B."/>
            <person name="Lipzen A."/>
            <person name="Chen C."/>
            <person name="Yan M."/>
            <person name="Daum C."/>
            <person name="Ng V."/>
            <person name="Clum A."/>
            <person name="Steindorff A."/>
            <person name="Ohm R.A."/>
            <person name="Martin F."/>
            <person name="Silar P."/>
            <person name="Natvig D.O."/>
            <person name="Lalanne C."/>
            <person name="Gautier V."/>
            <person name="Ament-Velasquez S.L."/>
            <person name="Kruys A."/>
            <person name="Hutchinson M.I."/>
            <person name="Powell A.J."/>
            <person name="Barry K."/>
            <person name="Miller A.N."/>
            <person name="Grigoriev I.V."/>
            <person name="Debuchy R."/>
            <person name="Gladieux P."/>
            <person name="Hiltunen Thoren M."/>
            <person name="Johannesson H."/>
        </authorList>
    </citation>
    <scope>NUCLEOTIDE SEQUENCE</scope>
    <source>
        <strain evidence="10">CBS 118394</strain>
    </source>
</reference>
<evidence type="ECO:0000313" key="11">
    <source>
        <dbReference type="Proteomes" id="UP001283341"/>
    </source>
</evidence>
<dbReference type="PROSITE" id="PS50176">
    <property type="entry name" value="ARM_REPEAT"/>
    <property type="match status" value="1"/>
</dbReference>
<organism evidence="10 11">
    <name type="scientific">Apodospora peruviana</name>
    <dbReference type="NCBI Taxonomy" id="516989"/>
    <lineage>
        <taxon>Eukaryota</taxon>
        <taxon>Fungi</taxon>
        <taxon>Dikarya</taxon>
        <taxon>Ascomycota</taxon>
        <taxon>Pezizomycotina</taxon>
        <taxon>Sordariomycetes</taxon>
        <taxon>Sordariomycetidae</taxon>
        <taxon>Sordariales</taxon>
        <taxon>Lasiosphaeriaceae</taxon>
        <taxon>Apodospora</taxon>
    </lineage>
</organism>
<dbReference type="InterPro" id="IPR016024">
    <property type="entry name" value="ARM-type_fold"/>
</dbReference>
<accession>A0AAE0MBF8</accession>
<dbReference type="SUPFAM" id="SSF48371">
    <property type="entry name" value="ARM repeat"/>
    <property type="match status" value="1"/>
</dbReference>
<evidence type="ECO:0000256" key="3">
    <source>
        <dbReference type="ARBA" id="ARBA00022490"/>
    </source>
</evidence>
<evidence type="ECO:0000256" key="2">
    <source>
        <dbReference type="ARBA" id="ARBA00011045"/>
    </source>
</evidence>
<feature type="compositionally biased region" description="Polar residues" evidence="8">
    <location>
        <begin position="19"/>
        <end position="32"/>
    </location>
</feature>
<gene>
    <name evidence="10" type="ORF">B0H66DRAFT_600429</name>
</gene>
<comment type="caution">
    <text evidence="10">The sequence shown here is derived from an EMBL/GenBank/DDBJ whole genome shotgun (WGS) entry which is preliminary data.</text>
</comment>
<evidence type="ECO:0000256" key="4">
    <source>
        <dbReference type="ARBA" id="ARBA00022737"/>
    </source>
</evidence>
<comment type="similarity">
    <text evidence="2">Belongs to the FES1 family.</text>
</comment>
<dbReference type="Pfam" id="PF08609">
    <property type="entry name" value="Fes1"/>
    <property type="match status" value="1"/>
</dbReference>
<evidence type="ECO:0000256" key="7">
    <source>
        <dbReference type="PROSITE-ProRule" id="PRU00259"/>
    </source>
</evidence>
<keyword evidence="5" id="KW-0810">Translation regulation</keyword>
<dbReference type="PANTHER" id="PTHR19316">
    <property type="entry name" value="PROTEIN FOLDING REGULATOR"/>
    <property type="match status" value="1"/>
</dbReference>
<evidence type="ECO:0000256" key="8">
    <source>
        <dbReference type="SAM" id="MobiDB-lite"/>
    </source>
</evidence>
<evidence type="ECO:0000256" key="6">
    <source>
        <dbReference type="ARBA" id="ARBA00024912"/>
    </source>
</evidence>
<evidence type="ECO:0000313" key="10">
    <source>
        <dbReference type="EMBL" id="KAK3326297.1"/>
    </source>
</evidence>
<feature type="region of interest" description="Disordered" evidence="8">
    <location>
        <begin position="19"/>
        <end position="45"/>
    </location>
</feature>
<name>A0AAE0MBF8_9PEZI</name>
<keyword evidence="4" id="KW-0677">Repeat</keyword>
<keyword evidence="3" id="KW-0963">Cytoplasm</keyword>
<comment type="subcellular location">
    <subcellularLocation>
        <location evidence="1">Cytoplasm</location>
    </subcellularLocation>
</comment>
<feature type="repeat" description="ARM" evidence="7">
    <location>
        <begin position="158"/>
        <end position="186"/>
    </location>
</feature>
<dbReference type="Proteomes" id="UP001283341">
    <property type="component" value="Unassembled WGS sequence"/>
</dbReference>
<evidence type="ECO:0000259" key="9">
    <source>
        <dbReference type="Pfam" id="PF08609"/>
    </source>
</evidence>
<dbReference type="GO" id="GO:0005783">
    <property type="term" value="C:endoplasmic reticulum"/>
    <property type="evidence" value="ECO:0007669"/>
    <property type="project" value="TreeGrafter"/>
</dbReference>
<keyword evidence="11" id="KW-1185">Reference proteome</keyword>
<proteinExistence type="inferred from homology"/>
<protein>
    <submittedName>
        <fullName evidence="10">Nucleotide exchange factor Fes1-domain-containing protein</fullName>
    </submittedName>
</protein>
<dbReference type="PANTHER" id="PTHR19316:SF18">
    <property type="entry name" value="HSP70-BINDING PROTEIN 1"/>
    <property type="match status" value="1"/>
</dbReference>
<dbReference type="InterPro" id="IPR000225">
    <property type="entry name" value="Armadillo"/>
</dbReference>
<dbReference type="GO" id="GO:0006417">
    <property type="term" value="P:regulation of translation"/>
    <property type="evidence" value="ECO:0007669"/>
    <property type="project" value="UniProtKB-KW"/>
</dbReference>
<dbReference type="Gene3D" id="1.25.10.10">
    <property type="entry name" value="Leucine-rich Repeat Variant"/>
    <property type="match status" value="1"/>
</dbReference>
<evidence type="ECO:0000256" key="1">
    <source>
        <dbReference type="ARBA" id="ARBA00004496"/>
    </source>
</evidence>
<dbReference type="FunFam" id="1.25.10.10:FF:000434">
    <property type="entry name" value="Hsp70 nucleotide exchange factor fes1"/>
    <property type="match status" value="1"/>
</dbReference>
<evidence type="ECO:0000256" key="5">
    <source>
        <dbReference type="ARBA" id="ARBA00022845"/>
    </source>
</evidence>
<comment type="function">
    <text evidence="6">Functions as a nucleotide exchange factor (NEF) for Hsp70 chaperones which accelerates the release of ADP. Required for fully efficient Hsp70-mediated folding of proteins.</text>
</comment>